<proteinExistence type="inferred from homology"/>
<reference evidence="9 10" key="1">
    <citation type="journal article" date="2011" name="Science">
        <title>The ecoresponsive genome of Daphnia pulex.</title>
        <authorList>
            <person name="Colbourne J.K."/>
            <person name="Pfrender M.E."/>
            <person name="Gilbert D."/>
            <person name="Thomas W.K."/>
            <person name="Tucker A."/>
            <person name="Oakley T.H."/>
            <person name="Tokishita S."/>
            <person name="Aerts A."/>
            <person name="Arnold G.J."/>
            <person name="Basu M.K."/>
            <person name="Bauer D.J."/>
            <person name="Caceres C.E."/>
            <person name="Carmel L."/>
            <person name="Casola C."/>
            <person name="Choi J.H."/>
            <person name="Detter J.C."/>
            <person name="Dong Q."/>
            <person name="Dusheyko S."/>
            <person name="Eads B.D."/>
            <person name="Frohlich T."/>
            <person name="Geiler-Samerotte K.A."/>
            <person name="Gerlach D."/>
            <person name="Hatcher P."/>
            <person name="Jogdeo S."/>
            <person name="Krijgsveld J."/>
            <person name="Kriventseva E.V."/>
            <person name="Kultz D."/>
            <person name="Laforsch C."/>
            <person name="Lindquist E."/>
            <person name="Lopez J."/>
            <person name="Manak J.R."/>
            <person name="Muller J."/>
            <person name="Pangilinan J."/>
            <person name="Patwardhan R.P."/>
            <person name="Pitluck S."/>
            <person name="Pritham E.J."/>
            <person name="Rechtsteiner A."/>
            <person name="Rho M."/>
            <person name="Rogozin I.B."/>
            <person name="Sakarya O."/>
            <person name="Salamov A."/>
            <person name="Schaack S."/>
            <person name="Shapiro H."/>
            <person name="Shiga Y."/>
            <person name="Skalitzky C."/>
            <person name="Smith Z."/>
            <person name="Souvorov A."/>
            <person name="Sung W."/>
            <person name="Tang Z."/>
            <person name="Tsuchiya D."/>
            <person name="Tu H."/>
            <person name="Vos H."/>
            <person name="Wang M."/>
            <person name="Wolf Y.I."/>
            <person name="Yamagata H."/>
            <person name="Yamada T."/>
            <person name="Ye Y."/>
            <person name="Shaw J.R."/>
            <person name="Andrews J."/>
            <person name="Crease T.J."/>
            <person name="Tang H."/>
            <person name="Lucas S.M."/>
            <person name="Robertson H.M."/>
            <person name="Bork P."/>
            <person name="Koonin E.V."/>
            <person name="Zdobnov E.M."/>
            <person name="Grigoriev I.V."/>
            <person name="Lynch M."/>
            <person name="Boore J.L."/>
        </authorList>
    </citation>
    <scope>NUCLEOTIDE SEQUENCE [LARGE SCALE GENOMIC DNA]</scope>
</reference>
<comment type="similarity">
    <text evidence="2">Belongs to the glycosyltransferase 32 family.</text>
</comment>
<keyword evidence="6" id="KW-0472">Membrane</keyword>
<feature type="chain" id="PRO_5003240859" description="Alpha 1,4-glycosyltransferase domain-containing protein" evidence="7">
    <location>
        <begin position="21"/>
        <end position="626"/>
    </location>
</feature>
<dbReference type="GO" id="GO:0000139">
    <property type="term" value="C:Golgi membrane"/>
    <property type="evidence" value="ECO:0007669"/>
    <property type="project" value="UniProtKB-SubCell"/>
</dbReference>
<feature type="domain" description="Alpha 1,4-glycosyltransferase" evidence="8">
    <location>
        <begin position="198"/>
        <end position="325"/>
    </location>
</feature>
<dbReference type="InterPro" id="IPR029044">
    <property type="entry name" value="Nucleotide-diphossugar_trans"/>
</dbReference>
<evidence type="ECO:0000256" key="3">
    <source>
        <dbReference type="ARBA" id="ARBA00022676"/>
    </source>
</evidence>
<dbReference type="eggNOG" id="KOG1699">
    <property type="taxonomic scope" value="Eukaryota"/>
</dbReference>
<dbReference type="Pfam" id="PF04488">
    <property type="entry name" value="Gly_transf_sug"/>
    <property type="match status" value="1"/>
</dbReference>
<dbReference type="InterPro" id="IPR007652">
    <property type="entry name" value="A1-4-GlycosylTfrase_dom"/>
</dbReference>
<name>E9H5Q9_DAPPU</name>
<dbReference type="Pfam" id="PF04572">
    <property type="entry name" value="Gb3_synth"/>
    <property type="match status" value="1"/>
</dbReference>
<sequence>MILTLGGIIVFYWFIDFSDITESDSALVTENEHLVKLNKGLNIFFIETSGRSCLTARQACGIESAARANPMATITLYMEKNSIVNLPKIDNVQKMKFECDITGALFKQFQNVRIVRGDLLDYLEGTPFWEFYRTGPFNQSTTPLVHRSDVIRVALLWKNGGVYLDLDCIVMRPLDSLNNTVGTVRDFIPNWIENGVMAFTAGHPLLRFLMKSMILAFRSDNYLSLGPPALTEAILEFCNRNDLPANKWLSCWRNSSLFIQPADSFYAIGSGRADAFYHPEVDPADWIKLKNSFLSHIYDSGSRRKIPSSSLYAQLARKYCPIIYRTELSENELPLCVGNLLDQQEYNYVEFARGSYYDSSSRLISKTGSCKLLHYSAENAVACLDALKRGSTKNTLHFAFMGDSRIRQQFYNFVRLLPDYDKKSDPTPIPFNYHGDVEVTSNILELKVSFKWRPLINDNVTETIRQWTNNERPYLIFLSMALHHLAQSHSVDDLELYRKRLSELVPILGQLANYSQVIWLNQYPTVAFTVSETVHYFNKAIRVLLQYQNYTSRPNIRVWDSSNAMAEEYVRGCAVFWRDQSLDSFLPIVEYANSFINCNDNVHTGNSALSQAMQLFYNDMCNAYRL</sequence>
<accession>E9H5Q9</accession>
<comment type="subcellular location">
    <subcellularLocation>
        <location evidence="1">Golgi apparatus membrane</location>
        <topology evidence="1">Single-pass type II membrane protein</topology>
    </subcellularLocation>
</comment>
<dbReference type="EMBL" id="GL732594">
    <property type="protein sequence ID" value="EFX73043.1"/>
    <property type="molecule type" value="Genomic_DNA"/>
</dbReference>
<dbReference type="KEGG" id="dpx:DAPPUDRAFT_325682"/>
<dbReference type="Proteomes" id="UP000000305">
    <property type="component" value="Unassembled WGS sequence"/>
</dbReference>
<dbReference type="GO" id="GO:0006688">
    <property type="term" value="P:glycosphingolipid biosynthetic process"/>
    <property type="evidence" value="ECO:0000318"/>
    <property type="project" value="GO_Central"/>
</dbReference>
<evidence type="ECO:0000313" key="10">
    <source>
        <dbReference type="Proteomes" id="UP000000305"/>
    </source>
</evidence>
<protein>
    <recommendedName>
        <fullName evidence="8">Alpha 1,4-glycosyltransferase domain-containing protein</fullName>
    </recommendedName>
</protein>
<evidence type="ECO:0000256" key="5">
    <source>
        <dbReference type="ARBA" id="ARBA00023034"/>
    </source>
</evidence>
<evidence type="ECO:0000256" key="4">
    <source>
        <dbReference type="ARBA" id="ARBA00022679"/>
    </source>
</evidence>
<evidence type="ECO:0000256" key="2">
    <source>
        <dbReference type="ARBA" id="ARBA00009003"/>
    </source>
</evidence>
<dbReference type="SUPFAM" id="SSF53448">
    <property type="entry name" value="Nucleotide-diphospho-sugar transferases"/>
    <property type="match status" value="1"/>
</dbReference>
<evidence type="ECO:0000256" key="7">
    <source>
        <dbReference type="SAM" id="SignalP"/>
    </source>
</evidence>
<keyword evidence="3" id="KW-0328">Glycosyltransferase</keyword>
<dbReference type="Gene3D" id="3.90.550.20">
    <property type="match status" value="1"/>
</dbReference>
<evidence type="ECO:0000256" key="6">
    <source>
        <dbReference type="ARBA" id="ARBA00023136"/>
    </source>
</evidence>
<evidence type="ECO:0000259" key="8">
    <source>
        <dbReference type="Pfam" id="PF04572"/>
    </source>
</evidence>
<dbReference type="InParanoid" id="E9H5Q9"/>
<keyword evidence="5" id="KW-0333">Golgi apparatus</keyword>
<evidence type="ECO:0000256" key="1">
    <source>
        <dbReference type="ARBA" id="ARBA00004323"/>
    </source>
</evidence>
<keyword evidence="4" id="KW-0808">Transferase</keyword>
<dbReference type="PANTHER" id="PTHR12042:SF21">
    <property type="entry name" value="ALPHA1,4-GALACTOSYLTRANSFERASE 1-RELATED"/>
    <property type="match status" value="1"/>
</dbReference>
<organism evidence="9 10">
    <name type="scientific">Daphnia pulex</name>
    <name type="common">Water flea</name>
    <dbReference type="NCBI Taxonomy" id="6669"/>
    <lineage>
        <taxon>Eukaryota</taxon>
        <taxon>Metazoa</taxon>
        <taxon>Ecdysozoa</taxon>
        <taxon>Arthropoda</taxon>
        <taxon>Crustacea</taxon>
        <taxon>Branchiopoda</taxon>
        <taxon>Diplostraca</taxon>
        <taxon>Cladocera</taxon>
        <taxon>Anomopoda</taxon>
        <taxon>Daphniidae</taxon>
        <taxon>Daphnia</taxon>
    </lineage>
</organism>
<dbReference type="PANTHER" id="PTHR12042">
    <property type="entry name" value="LACTOSYLCERAMIDE 4-ALPHA-GALACTOSYLTRANSFERASE ALPHA- 1,4-GALACTOSYLTRANSFERASE"/>
    <property type="match status" value="1"/>
</dbReference>
<dbReference type="OrthoDB" id="409543at2759"/>
<dbReference type="AlphaFoldDB" id="E9H5Q9"/>
<dbReference type="PhylomeDB" id="E9H5Q9"/>
<dbReference type="InterPro" id="IPR007577">
    <property type="entry name" value="GlycoTrfase_DXD_sugar-bd_CS"/>
</dbReference>
<dbReference type="InterPro" id="IPR051981">
    <property type="entry name" value="Glycosyltransf_32"/>
</dbReference>
<evidence type="ECO:0000313" key="9">
    <source>
        <dbReference type="EMBL" id="EFX73043.1"/>
    </source>
</evidence>
<keyword evidence="7" id="KW-0732">Signal</keyword>
<keyword evidence="10" id="KW-1185">Reference proteome</keyword>
<dbReference type="eggNOG" id="KOG1928">
    <property type="taxonomic scope" value="Eukaryota"/>
</dbReference>
<feature type="signal peptide" evidence="7">
    <location>
        <begin position="1"/>
        <end position="20"/>
    </location>
</feature>
<dbReference type="HOGENOM" id="CLU_436985_0_0_1"/>
<gene>
    <name evidence="9" type="ORF">DAPPUDRAFT_325682</name>
</gene>
<dbReference type="GO" id="GO:0016758">
    <property type="term" value="F:hexosyltransferase activity"/>
    <property type="evidence" value="ECO:0000318"/>
    <property type="project" value="GO_Central"/>
</dbReference>